<dbReference type="Pfam" id="PF14137">
    <property type="entry name" value="DUF4304"/>
    <property type="match status" value="1"/>
</dbReference>
<keyword evidence="2" id="KW-1185">Reference proteome</keyword>
<gene>
    <name evidence="1" type="ORF">HHU12_21845</name>
</gene>
<protein>
    <submittedName>
        <fullName evidence="1">DUF4304 domain-containing protein</fullName>
    </submittedName>
</protein>
<dbReference type="AlphaFoldDB" id="A0A7X9RXP2"/>
<evidence type="ECO:0000313" key="1">
    <source>
        <dbReference type="EMBL" id="NME70635.1"/>
    </source>
</evidence>
<organism evidence="1 2">
    <name type="scientific">Flammeovirga aprica JL-4</name>
    <dbReference type="NCBI Taxonomy" id="694437"/>
    <lineage>
        <taxon>Bacteria</taxon>
        <taxon>Pseudomonadati</taxon>
        <taxon>Bacteroidota</taxon>
        <taxon>Cytophagia</taxon>
        <taxon>Cytophagales</taxon>
        <taxon>Flammeovirgaceae</taxon>
        <taxon>Flammeovirga</taxon>
    </lineage>
</organism>
<reference evidence="1 2" key="1">
    <citation type="submission" date="2020-04" db="EMBL/GenBank/DDBJ databases">
        <title>Flammeovirga sp. SR4, a novel species isolated from seawater.</title>
        <authorList>
            <person name="Wang X."/>
        </authorList>
    </citation>
    <scope>NUCLEOTIDE SEQUENCE [LARGE SCALE GENOMIC DNA]</scope>
    <source>
        <strain evidence="1 2">ATCC 23126</strain>
    </source>
</reference>
<name>A0A7X9RXP2_9BACT</name>
<dbReference type="InterPro" id="IPR025412">
    <property type="entry name" value="DUF4304"/>
</dbReference>
<proteinExistence type="predicted"/>
<dbReference type="Proteomes" id="UP000576082">
    <property type="component" value="Unassembled WGS sequence"/>
</dbReference>
<dbReference type="EMBL" id="JABANE010000069">
    <property type="protein sequence ID" value="NME70635.1"/>
    <property type="molecule type" value="Genomic_DNA"/>
</dbReference>
<comment type="caution">
    <text evidence="1">The sequence shown here is derived from an EMBL/GenBank/DDBJ whole genome shotgun (WGS) entry which is preliminary data.</text>
</comment>
<sequence>MNTSEFKKLIRKHYSPKIRELGWKGSGFHYRKVEDNHVVKIFGIQGSWYGGSICCETAIHFDFIPDLSGKLYNKTTYASCLIRERLSPKGVGDYHWDLKENEEENIKSINEIWETFSNQGQKFYNDFENFPEPFLSIQPNDFNQRYWFGFGKKKRVKILNKYHIFNEIHFIWLLKEINLFFGNISKAREFSELGIEIVNEDAIKQRQRVRGTFDQSYFDSNIEMFKI</sequence>
<dbReference type="RefSeq" id="WP_169658867.1">
    <property type="nucleotide sequence ID" value="NZ_JABANE010000069.1"/>
</dbReference>
<accession>A0A7X9RXP2</accession>
<evidence type="ECO:0000313" key="2">
    <source>
        <dbReference type="Proteomes" id="UP000576082"/>
    </source>
</evidence>